<comment type="caution">
    <text evidence="1">The sequence shown here is derived from an EMBL/GenBank/DDBJ whole genome shotgun (WGS) entry which is preliminary data.</text>
</comment>
<dbReference type="AlphaFoldDB" id="A0A3M0KHY5"/>
<evidence type="ECO:0000313" key="2">
    <source>
        <dbReference type="Proteomes" id="UP000269221"/>
    </source>
</evidence>
<protein>
    <submittedName>
        <fullName evidence="1">Uncharacterized protein</fullName>
    </submittedName>
</protein>
<proteinExistence type="predicted"/>
<accession>A0A3M0KHY5</accession>
<reference evidence="1 2" key="1">
    <citation type="submission" date="2018-07" db="EMBL/GenBank/DDBJ databases">
        <title>A high quality draft genome assembly of the barn swallow (H. rustica rustica).</title>
        <authorList>
            <person name="Formenti G."/>
            <person name="Chiara M."/>
            <person name="Poveda L."/>
            <person name="Francoijs K.-J."/>
            <person name="Bonisoli-Alquati A."/>
            <person name="Canova L."/>
            <person name="Gianfranceschi L."/>
            <person name="Horner D.S."/>
            <person name="Saino N."/>
        </authorList>
    </citation>
    <scope>NUCLEOTIDE SEQUENCE [LARGE SCALE GENOMIC DNA]</scope>
    <source>
        <strain evidence="1">Chelidonia</strain>
        <tissue evidence="1">Blood</tissue>
    </source>
</reference>
<sequence>MPTVSYPSLDPVVTREDKAFTIRSSSGEDTLVIPGETEKKVMKAKPHSSDPPGQIVFIKTGQIVFITIIT</sequence>
<organism evidence="1 2">
    <name type="scientific">Hirundo rustica rustica</name>
    <dbReference type="NCBI Taxonomy" id="333673"/>
    <lineage>
        <taxon>Eukaryota</taxon>
        <taxon>Metazoa</taxon>
        <taxon>Chordata</taxon>
        <taxon>Craniata</taxon>
        <taxon>Vertebrata</taxon>
        <taxon>Euteleostomi</taxon>
        <taxon>Archelosauria</taxon>
        <taxon>Archosauria</taxon>
        <taxon>Dinosauria</taxon>
        <taxon>Saurischia</taxon>
        <taxon>Theropoda</taxon>
        <taxon>Coelurosauria</taxon>
        <taxon>Aves</taxon>
        <taxon>Neognathae</taxon>
        <taxon>Neoaves</taxon>
        <taxon>Telluraves</taxon>
        <taxon>Australaves</taxon>
        <taxon>Passeriformes</taxon>
        <taxon>Sylvioidea</taxon>
        <taxon>Hirundinidae</taxon>
        <taxon>Hirundo</taxon>
    </lineage>
</organism>
<keyword evidence="2" id="KW-1185">Reference proteome</keyword>
<dbReference type="Proteomes" id="UP000269221">
    <property type="component" value="Unassembled WGS sequence"/>
</dbReference>
<name>A0A3M0KHY5_HIRRU</name>
<gene>
    <name evidence="1" type="ORF">DUI87_16233</name>
</gene>
<evidence type="ECO:0000313" key="1">
    <source>
        <dbReference type="EMBL" id="RMC06787.1"/>
    </source>
</evidence>
<dbReference type="EMBL" id="QRBI01000120">
    <property type="protein sequence ID" value="RMC06787.1"/>
    <property type="molecule type" value="Genomic_DNA"/>
</dbReference>